<dbReference type="Pfam" id="PF25879">
    <property type="entry name" value="WHD_LYAR"/>
    <property type="match status" value="1"/>
</dbReference>
<feature type="region of interest" description="Disordered" evidence="13">
    <location>
        <begin position="143"/>
        <end position="336"/>
    </location>
</feature>
<keyword evidence="5" id="KW-0677">Repeat</keyword>
<dbReference type="GO" id="GO:0006364">
    <property type="term" value="P:rRNA processing"/>
    <property type="evidence" value="ECO:0007669"/>
    <property type="project" value="TreeGrafter"/>
</dbReference>
<keyword evidence="9" id="KW-0539">Nucleus</keyword>
<dbReference type="FunFam" id="3.30.1490.490:FF:000001">
    <property type="entry name" value="cell growth-regulating nucleolar protein-like"/>
    <property type="match status" value="1"/>
</dbReference>
<dbReference type="InterPro" id="IPR014898">
    <property type="entry name" value="Znf_C2H2_LYAR"/>
</dbReference>
<evidence type="ECO:0000256" key="1">
    <source>
        <dbReference type="ARBA" id="ARBA00004123"/>
    </source>
</evidence>
<keyword evidence="4" id="KW-0479">Metal-binding</keyword>
<evidence type="ECO:0000259" key="14">
    <source>
        <dbReference type="Pfam" id="PF08790"/>
    </source>
</evidence>
<proteinExistence type="predicted"/>
<dbReference type="Pfam" id="PF17848">
    <property type="entry name" value="Zn_ribbon_ACC"/>
    <property type="match status" value="1"/>
</dbReference>
<dbReference type="SUPFAM" id="SSF57667">
    <property type="entry name" value="beta-beta-alpha zinc fingers"/>
    <property type="match status" value="2"/>
</dbReference>
<dbReference type="Pfam" id="PF08790">
    <property type="entry name" value="zf-LYAR"/>
    <property type="match status" value="1"/>
</dbReference>
<dbReference type="PROSITE" id="PS51804">
    <property type="entry name" value="ZF_C2HC_LYAR"/>
    <property type="match status" value="2"/>
</dbReference>
<keyword evidence="18" id="KW-1185">Reference proteome</keyword>
<keyword evidence="6 12" id="KW-0863">Zinc-finger</keyword>
<dbReference type="AlphaFoldDB" id="A0A9D3SZH0"/>
<dbReference type="PANTHER" id="PTHR13100">
    <property type="entry name" value="CELL GROWTH-REGULATING NUCLEOLAR PROTEIN LYAR"/>
    <property type="match status" value="1"/>
</dbReference>
<name>A0A9D3SZH0_MEGAT</name>
<evidence type="ECO:0000256" key="8">
    <source>
        <dbReference type="ARBA" id="ARBA00023054"/>
    </source>
</evidence>
<dbReference type="GO" id="GO:0000122">
    <property type="term" value="P:negative regulation of transcription by RNA polymerase II"/>
    <property type="evidence" value="ECO:0007669"/>
    <property type="project" value="TreeGrafter"/>
</dbReference>
<dbReference type="GO" id="GO:0001750">
    <property type="term" value="C:photoreceptor outer segment"/>
    <property type="evidence" value="ECO:0007669"/>
    <property type="project" value="UniProtKB-SubCell"/>
</dbReference>
<dbReference type="InterPro" id="IPR058719">
    <property type="entry name" value="WHD_LYAR"/>
</dbReference>
<evidence type="ECO:0000256" key="3">
    <source>
        <dbReference type="ARBA" id="ARBA00004504"/>
    </source>
</evidence>
<evidence type="ECO:0000256" key="13">
    <source>
        <dbReference type="SAM" id="MobiDB-lite"/>
    </source>
</evidence>
<dbReference type="Gene3D" id="1.10.10.2100">
    <property type="match status" value="1"/>
</dbReference>
<sequence length="425" mass="48880">MVFFTCNACGESLKKAQVEKHVNICRGCEVLSCIDCGKDFWGNDYKNHVKCISEDQKYGGKGYEAKSNKGDVKQQQWIQRIHEAMNKPGISPKLKDVLNQVSSYDNVPRKKAKFQNWMKNSLKIYNTTLYDQVWDIFSEATSTGSSTTQQSAPNQPAESQTEKTLNSQAQQNGSEEVPPTEKKKNKQERKEERQKKKSKKKKGEENSMEEEPQQQYEDNTVEKQKKKKRKKEEKNGIMEELQQQHQEAEDTTEKQKRKKKKGQENGAKEEPQQQEEDTTEKQKKKKKRKRGEEESSVRKEEGGRENGHSLQEETAPKRPKKSKGDSSEDTLNTTVEEQMAAGEAECELNVKGKFNWKGTIKAILRQGPEEGVPVKKLRKKVLAAYCSFTGDGNHRSEEELLSLFNKKVNNNPKFRILKEKVRLVK</sequence>
<evidence type="ECO:0000256" key="11">
    <source>
        <dbReference type="ARBA" id="ARBA00069216"/>
    </source>
</evidence>
<evidence type="ECO:0000256" key="2">
    <source>
        <dbReference type="ARBA" id="ARBA00004496"/>
    </source>
</evidence>
<dbReference type="GO" id="GO:0008270">
    <property type="term" value="F:zinc ion binding"/>
    <property type="evidence" value="ECO:0007669"/>
    <property type="project" value="UniProtKB-KW"/>
</dbReference>
<keyword evidence="7" id="KW-0862">Zinc</keyword>
<evidence type="ECO:0000256" key="12">
    <source>
        <dbReference type="PROSITE-ProRule" id="PRU01145"/>
    </source>
</evidence>
<organism evidence="17 18">
    <name type="scientific">Megalops atlanticus</name>
    <name type="common">Tarpon</name>
    <name type="synonym">Clupea gigantea</name>
    <dbReference type="NCBI Taxonomy" id="7932"/>
    <lineage>
        <taxon>Eukaryota</taxon>
        <taxon>Metazoa</taxon>
        <taxon>Chordata</taxon>
        <taxon>Craniata</taxon>
        <taxon>Vertebrata</taxon>
        <taxon>Euteleostomi</taxon>
        <taxon>Actinopterygii</taxon>
        <taxon>Neopterygii</taxon>
        <taxon>Teleostei</taxon>
        <taxon>Elopiformes</taxon>
        <taxon>Megalopidae</taxon>
        <taxon>Megalops</taxon>
    </lineage>
</organism>
<feature type="domain" description="Acetyl-coA carboxylase zinc finger" evidence="15">
    <location>
        <begin position="3"/>
        <end position="28"/>
    </location>
</feature>
<gene>
    <name evidence="17" type="ORF">MATL_G00199060</name>
</gene>
<evidence type="ECO:0000256" key="9">
    <source>
        <dbReference type="ARBA" id="ARBA00023242"/>
    </source>
</evidence>
<dbReference type="Proteomes" id="UP001046870">
    <property type="component" value="Chromosome 17"/>
</dbReference>
<comment type="subcellular location">
    <subcellularLocation>
        <location evidence="3">Cell projection</location>
        <location evidence="3">Cilium</location>
        <location evidence="3">Photoreceptor outer segment</location>
    </subcellularLocation>
    <subcellularLocation>
        <location evidence="2">Cytoplasm</location>
    </subcellularLocation>
    <subcellularLocation>
        <location evidence="1">Nucleus</location>
    </subcellularLocation>
</comment>
<evidence type="ECO:0000256" key="10">
    <source>
        <dbReference type="ARBA" id="ARBA00063961"/>
    </source>
</evidence>
<dbReference type="FunFam" id="1.10.10.2100:FF:000002">
    <property type="entry name" value="cell growth-regulating nucleolar protein-like"/>
    <property type="match status" value="1"/>
</dbReference>
<feature type="compositionally biased region" description="Polar residues" evidence="13">
    <location>
        <begin position="152"/>
        <end position="174"/>
    </location>
</feature>
<dbReference type="InterPro" id="IPR039999">
    <property type="entry name" value="LYAR"/>
</dbReference>
<dbReference type="OrthoDB" id="21474at2759"/>
<evidence type="ECO:0000259" key="16">
    <source>
        <dbReference type="Pfam" id="PF25879"/>
    </source>
</evidence>
<feature type="domain" description="Zinc finger C2H2 LYAR-type" evidence="14">
    <location>
        <begin position="31"/>
        <end position="58"/>
    </location>
</feature>
<comment type="caution">
    <text evidence="17">The sequence shown here is derived from an EMBL/GenBank/DDBJ whole genome shotgun (WGS) entry which is preliminary data.</text>
</comment>
<dbReference type="InterPro" id="IPR041010">
    <property type="entry name" value="Znf-ACC"/>
</dbReference>
<feature type="compositionally biased region" description="Basic and acidic residues" evidence="13">
    <location>
        <begin position="290"/>
        <end position="326"/>
    </location>
</feature>
<comment type="subunit">
    <text evidence="10">Interacts with PRMT5; this interaction is direct. Interacts with GNL2 and RPL23A. Interacts with nucleolin/NCL; this interaction is direct. Interacts with phosphorylated IRF3; this interaction impairs IRF3 DNA-binding activity.</text>
</comment>
<evidence type="ECO:0000259" key="15">
    <source>
        <dbReference type="Pfam" id="PF17848"/>
    </source>
</evidence>
<dbReference type="Gene3D" id="3.30.1490.490">
    <property type="match status" value="1"/>
</dbReference>
<keyword evidence="8" id="KW-0175">Coiled coil</keyword>
<evidence type="ECO:0000256" key="6">
    <source>
        <dbReference type="ARBA" id="ARBA00022771"/>
    </source>
</evidence>
<dbReference type="EMBL" id="JAFDVH010000017">
    <property type="protein sequence ID" value="KAG7462099.1"/>
    <property type="molecule type" value="Genomic_DNA"/>
</dbReference>
<feature type="domain" description="Cell growth-regulating nucleolar protein-like winged helix" evidence="16">
    <location>
        <begin position="351"/>
        <end position="424"/>
    </location>
</feature>
<dbReference type="InterPro" id="IPR036236">
    <property type="entry name" value="Znf_C2H2_sf"/>
</dbReference>
<protein>
    <recommendedName>
        <fullName evidence="11">Cell growth-regulating nucleolar protein</fullName>
    </recommendedName>
</protein>
<dbReference type="GO" id="GO:0005730">
    <property type="term" value="C:nucleolus"/>
    <property type="evidence" value="ECO:0007669"/>
    <property type="project" value="TreeGrafter"/>
</dbReference>
<dbReference type="PANTHER" id="PTHR13100:SF10">
    <property type="entry name" value="CELL GROWTH-REGULATING NUCLEOLAR PROTEIN"/>
    <property type="match status" value="1"/>
</dbReference>
<evidence type="ECO:0000313" key="18">
    <source>
        <dbReference type="Proteomes" id="UP001046870"/>
    </source>
</evidence>
<dbReference type="GO" id="GO:0003677">
    <property type="term" value="F:DNA binding"/>
    <property type="evidence" value="ECO:0007669"/>
    <property type="project" value="InterPro"/>
</dbReference>
<evidence type="ECO:0000256" key="5">
    <source>
        <dbReference type="ARBA" id="ARBA00022737"/>
    </source>
</evidence>
<evidence type="ECO:0000313" key="17">
    <source>
        <dbReference type="EMBL" id="KAG7462099.1"/>
    </source>
</evidence>
<reference evidence="17" key="1">
    <citation type="submission" date="2021-01" db="EMBL/GenBank/DDBJ databases">
        <authorList>
            <person name="Zahm M."/>
            <person name="Roques C."/>
            <person name="Cabau C."/>
            <person name="Klopp C."/>
            <person name="Donnadieu C."/>
            <person name="Jouanno E."/>
            <person name="Lampietro C."/>
            <person name="Louis A."/>
            <person name="Herpin A."/>
            <person name="Echchiki A."/>
            <person name="Berthelot C."/>
            <person name="Parey E."/>
            <person name="Roest-Crollius H."/>
            <person name="Braasch I."/>
            <person name="Postlethwait J."/>
            <person name="Bobe J."/>
            <person name="Montfort J."/>
            <person name="Bouchez O."/>
            <person name="Begum T."/>
            <person name="Mejri S."/>
            <person name="Adams A."/>
            <person name="Chen W.-J."/>
            <person name="Guiguen Y."/>
        </authorList>
    </citation>
    <scope>NUCLEOTIDE SEQUENCE</scope>
    <source>
        <strain evidence="17">YG-15Mar2019-1</strain>
        <tissue evidence="17">Brain</tissue>
    </source>
</reference>
<evidence type="ECO:0000256" key="4">
    <source>
        <dbReference type="ARBA" id="ARBA00022723"/>
    </source>
</evidence>
<dbReference type="GO" id="GO:0005737">
    <property type="term" value="C:cytoplasm"/>
    <property type="evidence" value="ECO:0007669"/>
    <property type="project" value="UniProtKB-SubCell"/>
</dbReference>
<evidence type="ECO:0000256" key="7">
    <source>
        <dbReference type="ARBA" id="ARBA00022833"/>
    </source>
</evidence>
<accession>A0A9D3SZH0</accession>
<feature type="compositionally biased region" description="Basic and acidic residues" evidence="13">
    <location>
        <begin position="262"/>
        <end position="271"/>
    </location>
</feature>